<dbReference type="GO" id="GO:0008270">
    <property type="term" value="F:zinc ion binding"/>
    <property type="evidence" value="ECO:0007669"/>
    <property type="project" value="UniProtKB-UniRule"/>
</dbReference>
<dbReference type="CDD" id="cd04280">
    <property type="entry name" value="ZnMc_astacin_like"/>
    <property type="match status" value="1"/>
</dbReference>
<accession>A0A7I4YH91</accession>
<sequence>MKIVFNEEGNFVGMNPRQGQILAFGALLCLLLDSGFALSDKGRASLAKALKGVDLEQRRERLRKLQGADLDVTLVGASSKTVQNVQSKTSFPGGASIVEKNGIEGVGDYMYEGDINLTEEQLSALEASLNGGSPRQKRQAAKINPIWANKKVFYYFDASFGATMKALVKKTLAYLAARTCLTFTESSTAANRIRVFSGSGCYSNVGMSGGEQALSLADGCNTMGIVAHEFMHALGIFHMQSRYDRDSFVTINLTNVPEESRHNYNKYTSEQTINYTPYEFGSVMHYDAKSFATTGESMIPKNARFLYTIGSQMISFYDLSMINTHYKCNAKCTTGAKCVNEGKRNPKNCATCICPAGYGGALCNQRPAGCGAVLTAAATWKTRKIVQGNDTDTDIRQTHAICNDWIKAPTGKKVQVKVTALNGVYCQYGCWVQGIEFKTLANKLNTNPKSCCQNHLNQLLTSGLNPTPVITYNIFLKTEITYAYKYI</sequence>
<dbReference type="PROSITE" id="PS01186">
    <property type="entry name" value="EGF_2"/>
    <property type="match status" value="1"/>
</dbReference>
<dbReference type="SUPFAM" id="SSF55486">
    <property type="entry name" value="Metalloproteases ('zincins'), catalytic domain"/>
    <property type="match status" value="1"/>
</dbReference>
<evidence type="ECO:0000256" key="1">
    <source>
        <dbReference type="ARBA" id="ARBA00022723"/>
    </source>
</evidence>
<keyword evidence="1 5" id="KW-0479">Metal-binding</keyword>
<dbReference type="Pfam" id="PF01400">
    <property type="entry name" value="Astacin"/>
    <property type="match status" value="1"/>
</dbReference>
<dbReference type="OMA" id="THAICND"/>
<dbReference type="AlphaFoldDB" id="A0A7I4YH91"/>
<dbReference type="PROSITE" id="PS00022">
    <property type="entry name" value="EGF_1"/>
    <property type="match status" value="1"/>
</dbReference>
<organism evidence="8 9">
    <name type="scientific">Haemonchus contortus</name>
    <name type="common">Barber pole worm</name>
    <dbReference type="NCBI Taxonomy" id="6289"/>
    <lineage>
        <taxon>Eukaryota</taxon>
        <taxon>Metazoa</taxon>
        <taxon>Ecdysozoa</taxon>
        <taxon>Nematoda</taxon>
        <taxon>Chromadorea</taxon>
        <taxon>Rhabditida</taxon>
        <taxon>Rhabditina</taxon>
        <taxon>Rhabditomorpha</taxon>
        <taxon>Strongyloidea</taxon>
        <taxon>Trichostrongylidae</taxon>
        <taxon>Haemonchus</taxon>
    </lineage>
</organism>
<dbReference type="SMART" id="SM00235">
    <property type="entry name" value="ZnMc"/>
    <property type="match status" value="1"/>
</dbReference>
<evidence type="ECO:0000256" key="5">
    <source>
        <dbReference type="PROSITE-ProRule" id="PRU01211"/>
    </source>
</evidence>
<keyword evidence="4" id="KW-1015">Disulfide bond</keyword>
<keyword evidence="5 6" id="KW-0645">Protease</keyword>
<evidence type="ECO:0000313" key="9">
    <source>
        <dbReference type="WBParaSite" id="HCON_00101670-00001"/>
    </source>
</evidence>
<dbReference type="GO" id="GO:0004222">
    <property type="term" value="F:metalloendopeptidase activity"/>
    <property type="evidence" value="ECO:0007669"/>
    <property type="project" value="UniProtKB-UniRule"/>
</dbReference>
<name>A0A7I4YH91_HAECO</name>
<dbReference type="InterPro" id="IPR001506">
    <property type="entry name" value="Peptidase_M12A"/>
</dbReference>
<evidence type="ECO:0000256" key="6">
    <source>
        <dbReference type="RuleBase" id="RU361183"/>
    </source>
</evidence>
<feature type="binding site" evidence="5">
    <location>
        <position position="238"/>
    </location>
    <ligand>
        <name>Zn(2+)</name>
        <dbReference type="ChEBI" id="CHEBI:29105"/>
        <note>catalytic</note>
    </ligand>
</feature>
<dbReference type="EC" id="3.4.24.-" evidence="6"/>
<dbReference type="GO" id="GO:0006508">
    <property type="term" value="P:proteolysis"/>
    <property type="evidence" value="ECO:0007669"/>
    <property type="project" value="UniProtKB-KW"/>
</dbReference>
<reference evidence="9" key="1">
    <citation type="submission" date="2020-12" db="UniProtKB">
        <authorList>
            <consortium name="WormBaseParasite"/>
        </authorList>
    </citation>
    <scope>IDENTIFICATION</scope>
    <source>
        <strain evidence="9">MHco3</strain>
    </source>
</reference>
<dbReference type="PANTHER" id="PTHR10127">
    <property type="entry name" value="DISCOIDIN, CUB, EGF, LAMININ , AND ZINC METALLOPROTEASE DOMAIN CONTAINING"/>
    <property type="match status" value="1"/>
</dbReference>
<dbReference type="PRINTS" id="PR00480">
    <property type="entry name" value="ASTACIN"/>
</dbReference>
<feature type="binding site" evidence="5">
    <location>
        <position position="228"/>
    </location>
    <ligand>
        <name>Zn(2+)</name>
        <dbReference type="ChEBI" id="CHEBI:29105"/>
        <note>catalytic</note>
    </ligand>
</feature>
<evidence type="ECO:0000256" key="4">
    <source>
        <dbReference type="ARBA" id="ARBA00023157"/>
    </source>
</evidence>
<protein>
    <recommendedName>
        <fullName evidence="6">Metalloendopeptidase</fullName>
        <ecNumber evidence="6">3.4.24.-</ecNumber>
    </recommendedName>
</protein>
<dbReference type="InterPro" id="IPR034035">
    <property type="entry name" value="Astacin-like_dom"/>
</dbReference>
<dbReference type="InterPro" id="IPR000742">
    <property type="entry name" value="EGF"/>
</dbReference>
<evidence type="ECO:0000256" key="3">
    <source>
        <dbReference type="ARBA" id="ARBA00023049"/>
    </source>
</evidence>
<keyword evidence="8" id="KW-1185">Reference proteome</keyword>
<feature type="domain" description="Peptidase M12A" evidence="7">
    <location>
        <begin position="138"/>
        <end position="329"/>
    </location>
</feature>
<keyword evidence="5 6" id="KW-0378">Hydrolase</keyword>
<dbReference type="OrthoDB" id="5785852at2759"/>
<dbReference type="WBParaSite" id="HCON_00101670-00001">
    <property type="protein sequence ID" value="HCON_00101670-00001"/>
    <property type="gene ID" value="HCON_00101670"/>
</dbReference>
<dbReference type="InterPro" id="IPR006026">
    <property type="entry name" value="Peptidase_Metallo"/>
</dbReference>
<evidence type="ECO:0000259" key="7">
    <source>
        <dbReference type="PROSITE" id="PS51864"/>
    </source>
</evidence>
<keyword evidence="2 5" id="KW-0862">Zinc</keyword>
<dbReference type="InterPro" id="IPR024079">
    <property type="entry name" value="MetalloPept_cat_dom_sf"/>
</dbReference>
<dbReference type="Proteomes" id="UP000025227">
    <property type="component" value="Unplaced"/>
</dbReference>
<dbReference type="PROSITE" id="PS51864">
    <property type="entry name" value="ASTACIN"/>
    <property type="match status" value="1"/>
</dbReference>
<evidence type="ECO:0000256" key="2">
    <source>
        <dbReference type="ARBA" id="ARBA00022833"/>
    </source>
</evidence>
<keyword evidence="3 5" id="KW-0482">Metalloprotease</keyword>
<comment type="cofactor">
    <cofactor evidence="5 6">
        <name>Zn(2+)</name>
        <dbReference type="ChEBI" id="CHEBI:29105"/>
    </cofactor>
    <text evidence="5 6">Binds 1 zinc ion per subunit.</text>
</comment>
<comment type="caution">
    <text evidence="5">Lacks conserved residue(s) required for the propagation of feature annotation.</text>
</comment>
<feature type="binding site" evidence="5">
    <location>
        <position position="232"/>
    </location>
    <ligand>
        <name>Zn(2+)</name>
        <dbReference type="ChEBI" id="CHEBI:29105"/>
        <note>catalytic</note>
    </ligand>
</feature>
<dbReference type="PANTHER" id="PTHR10127:SF831">
    <property type="entry name" value="ZINC METALLOPROTEINASE NAS-37"/>
    <property type="match status" value="1"/>
</dbReference>
<evidence type="ECO:0000313" key="8">
    <source>
        <dbReference type="Proteomes" id="UP000025227"/>
    </source>
</evidence>
<proteinExistence type="predicted"/>
<feature type="active site" evidence="5">
    <location>
        <position position="229"/>
    </location>
</feature>
<dbReference type="Gene3D" id="3.40.390.10">
    <property type="entry name" value="Collagenase (Catalytic Domain)"/>
    <property type="match status" value="1"/>
</dbReference>